<accession>A0A4Z2DEP5</accession>
<dbReference type="AlphaFoldDB" id="A0A4Z2DEP5"/>
<keyword evidence="2" id="KW-1185">Reference proteome</keyword>
<name>A0A4Z2DEP5_SCHJA</name>
<comment type="caution">
    <text evidence="1">The sequence shown here is derived from an EMBL/GenBank/DDBJ whole genome shotgun (WGS) entry which is preliminary data.</text>
</comment>
<protein>
    <submittedName>
        <fullName evidence="1">Uncharacterized protein</fullName>
    </submittedName>
</protein>
<evidence type="ECO:0000313" key="2">
    <source>
        <dbReference type="Proteomes" id="UP000311919"/>
    </source>
</evidence>
<reference evidence="1 2" key="1">
    <citation type="submission" date="2019-03" db="EMBL/GenBank/DDBJ databases">
        <title>An improved genome assembly of the fluke Schistosoma japonicum.</title>
        <authorList>
            <person name="Hu W."/>
            <person name="Luo F."/>
            <person name="Yin M."/>
            <person name="Mo X."/>
            <person name="Sun C."/>
            <person name="Wu Q."/>
            <person name="Zhu B."/>
            <person name="Xiang M."/>
            <person name="Wang J."/>
            <person name="Wang Y."/>
            <person name="Zhang T."/>
            <person name="Xu B."/>
            <person name="Zheng H."/>
            <person name="Feng Z."/>
        </authorList>
    </citation>
    <scope>NUCLEOTIDE SEQUENCE [LARGE SCALE GENOMIC DNA]</scope>
    <source>
        <strain evidence="1">HuSjv2</strain>
        <tissue evidence="1">Worms</tissue>
    </source>
</reference>
<dbReference type="EMBL" id="SKCS01000160">
    <property type="protein sequence ID" value="TNN14929.1"/>
    <property type="molecule type" value="Genomic_DNA"/>
</dbReference>
<proteinExistence type="predicted"/>
<evidence type="ECO:0000313" key="1">
    <source>
        <dbReference type="EMBL" id="TNN14929.1"/>
    </source>
</evidence>
<sequence length="177" mass="19283">MTGDCVYWMRRCCGQFVKQIGDIGGDEDELCVVERVEFGGGCDALICENVGVEVLYLVLDRNAFGRVIQGIRVIVGETFAGYHIVLELCQCSISIIDEEEYIKEVVSIEGSLASTLSPRSTAFGIHQTGNIWELTACVSLLTMVCRVQTQWCGSALAVSDVVVDVSVKSFLVIGLMT</sequence>
<organism evidence="1 2">
    <name type="scientific">Schistosoma japonicum</name>
    <name type="common">Blood fluke</name>
    <dbReference type="NCBI Taxonomy" id="6182"/>
    <lineage>
        <taxon>Eukaryota</taxon>
        <taxon>Metazoa</taxon>
        <taxon>Spiralia</taxon>
        <taxon>Lophotrochozoa</taxon>
        <taxon>Platyhelminthes</taxon>
        <taxon>Trematoda</taxon>
        <taxon>Digenea</taxon>
        <taxon>Strigeidida</taxon>
        <taxon>Schistosomatoidea</taxon>
        <taxon>Schistosomatidae</taxon>
        <taxon>Schistosoma</taxon>
    </lineage>
</organism>
<gene>
    <name evidence="1" type="ORF">EWB00_001733</name>
</gene>
<dbReference type="Proteomes" id="UP000311919">
    <property type="component" value="Unassembled WGS sequence"/>
</dbReference>